<evidence type="ECO:0000313" key="1">
    <source>
        <dbReference type="EMBL" id="GAL86036.1"/>
    </source>
</evidence>
<dbReference type="EMBL" id="BBLT01000006">
    <property type="protein sequence ID" value="GAL86036.1"/>
    <property type="molecule type" value="Genomic_DNA"/>
</dbReference>
<comment type="caution">
    <text evidence="1">The sequence shown here is derived from an EMBL/GenBank/DDBJ whole genome shotgun (WGS) entry which is preliminary data.</text>
</comment>
<proteinExistence type="predicted"/>
<protein>
    <submittedName>
        <fullName evidence="1">Uncharacterized protein</fullName>
    </submittedName>
</protein>
<accession>A0A098LGC6</accession>
<name>A0A098LGC6_9BACT</name>
<keyword evidence="2" id="KW-1185">Reference proteome</keyword>
<organism evidence="1 2">
    <name type="scientific">Sporocytophaga myxococcoides</name>
    <dbReference type="NCBI Taxonomy" id="153721"/>
    <lineage>
        <taxon>Bacteria</taxon>
        <taxon>Pseudomonadati</taxon>
        <taxon>Bacteroidota</taxon>
        <taxon>Cytophagia</taxon>
        <taxon>Cytophagales</taxon>
        <taxon>Cytophagaceae</taxon>
        <taxon>Sporocytophaga</taxon>
    </lineage>
</organism>
<dbReference type="Proteomes" id="UP000030185">
    <property type="component" value="Unassembled WGS sequence"/>
</dbReference>
<dbReference type="AlphaFoldDB" id="A0A098LGC6"/>
<evidence type="ECO:0000313" key="2">
    <source>
        <dbReference type="Proteomes" id="UP000030185"/>
    </source>
</evidence>
<sequence>MIVLALRTFFGRIRMFFFNLIMRDFEKNQLKTLFIKCFDEKYEEINILTIYYEEGFITSG</sequence>
<reference evidence="1 2" key="1">
    <citation type="submission" date="2014-09" db="EMBL/GenBank/DDBJ databases">
        <title>Sporocytophaga myxococcoides PG-01 genome sequencing.</title>
        <authorList>
            <person name="Liu L."/>
            <person name="Gao P.J."/>
            <person name="Chen G.J."/>
            <person name="Wang L.S."/>
        </authorList>
    </citation>
    <scope>NUCLEOTIDE SEQUENCE [LARGE SCALE GENOMIC DNA]</scope>
    <source>
        <strain evidence="1 2">PG-01</strain>
    </source>
</reference>
<gene>
    <name evidence="1" type="ORF">MYP_3265</name>
</gene>